<protein>
    <submittedName>
        <fullName evidence="2">Uncharacterized protein</fullName>
    </submittedName>
</protein>
<sequence>MTTKAMIFSCRRPDRQRRVSHATSSEGQAVDMMPEPDRDETDFG</sequence>
<dbReference type="HOGENOM" id="CLU_3218814_0_0_11"/>
<dbReference type="EMBL" id="CP000479">
    <property type="protein sequence ID" value="ABK65917.1"/>
    <property type="molecule type" value="Genomic_DNA"/>
</dbReference>
<dbReference type="KEGG" id="mav:MAV_5199"/>
<name>A0A0H2ZVP6_MYCA1</name>
<dbReference type="AlphaFoldDB" id="A0A0H2ZVP6"/>
<feature type="region of interest" description="Disordered" evidence="1">
    <location>
        <begin position="1"/>
        <end position="44"/>
    </location>
</feature>
<gene>
    <name evidence="2" type="ordered locus">MAV_5199</name>
</gene>
<evidence type="ECO:0000313" key="3">
    <source>
        <dbReference type="Proteomes" id="UP000001574"/>
    </source>
</evidence>
<accession>A0A0H2ZVP6</accession>
<evidence type="ECO:0000256" key="1">
    <source>
        <dbReference type="SAM" id="MobiDB-lite"/>
    </source>
</evidence>
<organism evidence="2 3">
    <name type="scientific">Mycobacterium avium (strain 104)</name>
    <dbReference type="NCBI Taxonomy" id="243243"/>
    <lineage>
        <taxon>Bacteria</taxon>
        <taxon>Bacillati</taxon>
        <taxon>Actinomycetota</taxon>
        <taxon>Actinomycetes</taxon>
        <taxon>Mycobacteriales</taxon>
        <taxon>Mycobacteriaceae</taxon>
        <taxon>Mycobacterium</taxon>
        <taxon>Mycobacterium avium complex (MAC)</taxon>
    </lineage>
</organism>
<dbReference type="Proteomes" id="UP000001574">
    <property type="component" value="Chromosome"/>
</dbReference>
<reference evidence="2 3" key="1">
    <citation type="submission" date="2006-10" db="EMBL/GenBank/DDBJ databases">
        <authorList>
            <person name="Fleischmann R.D."/>
            <person name="Dodson R.J."/>
            <person name="Haft D.H."/>
            <person name="Merkel J.S."/>
            <person name="Nelson W.C."/>
            <person name="Fraser C.M."/>
        </authorList>
    </citation>
    <scope>NUCLEOTIDE SEQUENCE [LARGE SCALE GENOMIC DNA]</scope>
    <source>
        <strain evidence="2 3">104</strain>
    </source>
</reference>
<proteinExistence type="predicted"/>
<evidence type="ECO:0000313" key="2">
    <source>
        <dbReference type="EMBL" id="ABK65917.1"/>
    </source>
</evidence>